<gene>
    <name evidence="3" type="ORF">I8751_16315</name>
</gene>
<sequence>MRQVKVLNVSINNITMTELLENLQYGGVVFTPNVNHVMQLQKNPDFYYVYKEADYIVCDSKILMYAASFLNIRIKEKISGSDLFPAFYNHYKHDENVKIFLLGGEAELVKTAQRKINAKAGRNIVVAAHSPSFGFEKNEEECQNIVNMINSSGATVLAIGVGAPKQEMWISKYKGQLKKIKTFLAIGATINFEAGNFQRSPKWMSEVGIEWLHRLLSEPQRLWKRYLFDAIPFLFLILQQKFQLYENPWSVVKQHQLNKRDYGTFSKAGHKKENMIAINTSLSMNPEKEEALQEHIQAITKILYEDSPTK</sequence>
<dbReference type="Pfam" id="PF03808">
    <property type="entry name" value="Glyco_tran_WecG"/>
    <property type="match status" value="1"/>
</dbReference>
<dbReference type="RefSeq" id="WP_214440167.1">
    <property type="nucleotide sequence ID" value="NZ_JAECZB010000049.1"/>
</dbReference>
<protein>
    <submittedName>
        <fullName evidence="3">WecB/TagA/CpsF family glycosyltransferase</fullName>
    </submittedName>
</protein>
<evidence type="ECO:0000256" key="1">
    <source>
        <dbReference type="ARBA" id="ARBA00022676"/>
    </source>
</evidence>
<accession>A0A8J7HF89</accession>
<dbReference type="Proteomes" id="UP000599391">
    <property type="component" value="Unassembled WGS sequence"/>
</dbReference>
<reference evidence="3 4" key="1">
    <citation type="journal article" date="2021" name="Int. J. Syst. Evol. Microbiol.">
        <title>Amazonocrinis nigriterrae gen. nov., sp. nov., Atlanticothrix silvestris gen. nov., sp. nov. and Dendronalium phyllosphericum gen. nov., sp. nov., nostocacean cyanobacteria from Brazilian environments.</title>
        <authorList>
            <person name="Alvarenga D.O."/>
            <person name="Andreote A.P.D."/>
            <person name="Branco L.H.Z."/>
            <person name="Delbaje E."/>
            <person name="Cruz R.B."/>
            <person name="Varani A.M."/>
            <person name="Fiore M.F."/>
        </authorList>
    </citation>
    <scope>NUCLEOTIDE SEQUENCE [LARGE SCALE GENOMIC DNA]</scope>
    <source>
        <strain evidence="3 4">CENA357</strain>
    </source>
</reference>
<keyword evidence="1" id="KW-0328">Glycosyltransferase</keyword>
<dbReference type="InterPro" id="IPR004629">
    <property type="entry name" value="WecG_TagA_CpsF"/>
</dbReference>
<evidence type="ECO:0000256" key="2">
    <source>
        <dbReference type="ARBA" id="ARBA00022679"/>
    </source>
</evidence>
<dbReference type="AlphaFoldDB" id="A0A8J7HF89"/>
<dbReference type="NCBIfam" id="TIGR00696">
    <property type="entry name" value="wecG_tagA_cpsF"/>
    <property type="match status" value="1"/>
</dbReference>
<dbReference type="CDD" id="cd06533">
    <property type="entry name" value="Glyco_transf_WecG_TagA"/>
    <property type="match status" value="1"/>
</dbReference>
<keyword evidence="4" id="KW-1185">Reference proteome</keyword>
<comment type="caution">
    <text evidence="3">The sequence shown here is derived from an EMBL/GenBank/DDBJ whole genome shotgun (WGS) entry which is preliminary data.</text>
</comment>
<evidence type="ECO:0000313" key="4">
    <source>
        <dbReference type="Proteomes" id="UP000599391"/>
    </source>
</evidence>
<name>A0A8J7HF89_9CYAN</name>
<evidence type="ECO:0000313" key="3">
    <source>
        <dbReference type="EMBL" id="MBH8553906.1"/>
    </source>
</evidence>
<dbReference type="PANTHER" id="PTHR34136">
    <property type="match status" value="1"/>
</dbReference>
<dbReference type="GO" id="GO:0016758">
    <property type="term" value="F:hexosyltransferase activity"/>
    <property type="evidence" value="ECO:0007669"/>
    <property type="project" value="TreeGrafter"/>
</dbReference>
<dbReference type="PANTHER" id="PTHR34136:SF1">
    <property type="entry name" value="UDP-N-ACETYL-D-MANNOSAMINURONIC ACID TRANSFERASE"/>
    <property type="match status" value="1"/>
</dbReference>
<dbReference type="EMBL" id="JAECZB010000049">
    <property type="protein sequence ID" value="MBH8553906.1"/>
    <property type="molecule type" value="Genomic_DNA"/>
</dbReference>
<proteinExistence type="predicted"/>
<keyword evidence="2" id="KW-0808">Transferase</keyword>
<organism evidence="3 4">
    <name type="scientific">Atlanticothrix silvestris CENA357</name>
    <dbReference type="NCBI Taxonomy" id="1725252"/>
    <lineage>
        <taxon>Bacteria</taxon>
        <taxon>Bacillati</taxon>
        <taxon>Cyanobacteriota</taxon>
        <taxon>Cyanophyceae</taxon>
        <taxon>Nostocales</taxon>
        <taxon>Nodulariaceae</taxon>
        <taxon>Atlanticothrix</taxon>
        <taxon>Atlanticothrix silvestris</taxon>
    </lineage>
</organism>